<keyword evidence="1" id="KW-0812">Transmembrane</keyword>
<name>A0A0V0GJU0_SOLCH</name>
<dbReference type="EMBL" id="GEDG01038594">
    <property type="protein sequence ID" value="JAP07510.1"/>
    <property type="molecule type" value="Transcribed_RNA"/>
</dbReference>
<keyword evidence="1" id="KW-1133">Transmembrane helix</keyword>
<dbReference type="AlphaFoldDB" id="A0A0V0GJU0"/>
<proteinExistence type="predicted"/>
<protein>
    <submittedName>
        <fullName evidence="2">Putative ovule protein</fullName>
    </submittedName>
</protein>
<feature type="non-terminal residue" evidence="2">
    <location>
        <position position="1"/>
    </location>
</feature>
<sequence length="84" mass="10180">FYYFYCFVYFGYLYYFCCPYFHFFNVFIITFLILHFFKPVMKNDSLEPRVYRKQPLYLTKVGQGLRTSYPPQTPTCGTTLGMLL</sequence>
<reference evidence="2" key="1">
    <citation type="submission" date="2015-12" db="EMBL/GenBank/DDBJ databases">
        <title>Gene expression during late stages of embryo sac development: a critical building block for successful pollen-pistil interactions.</title>
        <authorList>
            <person name="Liu Y."/>
            <person name="Joly V."/>
            <person name="Sabar M."/>
            <person name="Matton D.P."/>
        </authorList>
    </citation>
    <scope>NUCLEOTIDE SEQUENCE</scope>
</reference>
<organism evidence="2">
    <name type="scientific">Solanum chacoense</name>
    <name type="common">Chaco potato</name>
    <dbReference type="NCBI Taxonomy" id="4108"/>
    <lineage>
        <taxon>Eukaryota</taxon>
        <taxon>Viridiplantae</taxon>
        <taxon>Streptophyta</taxon>
        <taxon>Embryophyta</taxon>
        <taxon>Tracheophyta</taxon>
        <taxon>Spermatophyta</taxon>
        <taxon>Magnoliopsida</taxon>
        <taxon>eudicotyledons</taxon>
        <taxon>Gunneridae</taxon>
        <taxon>Pentapetalae</taxon>
        <taxon>asterids</taxon>
        <taxon>lamiids</taxon>
        <taxon>Solanales</taxon>
        <taxon>Solanaceae</taxon>
        <taxon>Solanoideae</taxon>
        <taxon>Solaneae</taxon>
        <taxon>Solanum</taxon>
    </lineage>
</organism>
<feature type="transmembrane region" description="Helical" evidence="1">
    <location>
        <begin position="12"/>
        <end position="37"/>
    </location>
</feature>
<keyword evidence="1" id="KW-0472">Membrane</keyword>
<evidence type="ECO:0000256" key="1">
    <source>
        <dbReference type="SAM" id="Phobius"/>
    </source>
</evidence>
<accession>A0A0V0GJU0</accession>
<evidence type="ECO:0000313" key="2">
    <source>
        <dbReference type="EMBL" id="JAP07510.1"/>
    </source>
</evidence>